<keyword evidence="3" id="KW-1185">Reference proteome</keyword>
<reference evidence="2 3" key="1">
    <citation type="submission" date="2020-08" db="EMBL/GenBank/DDBJ databases">
        <title>Genomic Encyclopedia of Type Strains, Phase IV (KMG-IV): sequencing the most valuable type-strain genomes for metagenomic binning, comparative biology and taxonomic classification.</title>
        <authorList>
            <person name="Goeker M."/>
        </authorList>
    </citation>
    <scope>NUCLEOTIDE SEQUENCE [LARGE SCALE GENOMIC DNA]</scope>
    <source>
        <strain evidence="2 3">DSM 28760</strain>
    </source>
</reference>
<dbReference type="Gene3D" id="3.40.50.10490">
    <property type="entry name" value="Glucose-6-phosphate isomerase like protein, domain 1"/>
    <property type="match status" value="1"/>
</dbReference>
<dbReference type="Proteomes" id="UP000537592">
    <property type="component" value="Unassembled WGS sequence"/>
</dbReference>
<dbReference type="Pfam" id="PF01380">
    <property type="entry name" value="SIS"/>
    <property type="match status" value="1"/>
</dbReference>
<keyword evidence="2" id="KW-0238">DNA-binding</keyword>
<accession>A0A7W5Z1W4</accession>
<dbReference type="Pfam" id="PF01418">
    <property type="entry name" value="HTH_6"/>
    <property type="match status" value="1"/>
</dbReference>
<dbReference type="InterPro" id="IPR046348">
    <property type="entry name" value="SIS_dom_sf"/>
</dbReference>
<dbReference type="InterPro" id="IPR001347">
    <property type="entry name" value="SIS_dom"/>
</dbReference>
<gene>
    <name evidence="2" type="ORF">FHS81_000389</name>
</gene>
<protein>
    <submittedName>
        <fullName evidence="2">DNA-binding MurR/RpiR family transcriptional regulator</fullName>
    </submittedName>
</protein>
<dbReference type="PANTHER" id="PTHR30514">
    <property type="entry name" value="GLUCOKINASE"/>
    <property type="match status" value="1"/>
</dbReference>
<dbReference type="PROSITE" id="PS51071">
    <property type="entry name" value="HTH_RPIR"/>
    <property type="match status" value="1"/>
</dbReference>
<dbReference type="RefSeq" id="WP_183750342.1">
    <property type="nucleotide sequence ID" value="NZ_JACICC010000001.1"/>
</dbReference>
<dbReference type="GO" id="GO:0003700">
    <property type="term" value="F:DNA-binding transcription factor activity"/>
    <property type="evidence" value="ECO:0007669"/>
    <property type="project" value="InterPro"/>
</dbReference>
<sequence length="295" mass="32662">MSQQPGFIERVRAALGDLHPAERRLAEFLLDFPGELASYDAQELARLSSVSKATVSRFVRRLGFDNYDQARRAAREESNASSRLYQAHSNGNDGMDQAGQIEEERANLEWTFQQNPPEELDGLARRLLEARKVWVIGERIGHSFASYLAWQLRPFVRDIVVAPQSGETLGEHIAAMGDGDCVVMFALRRCVAGSKAVIGAIRETGAAIALITDESASVRQQTDWHLQCRTRTSATLLNHASVLAICHQIVTRVSMYGHVGAGEQQRRIDAINEAIGALQEQRPLIFVPDASRPDS</sequence>
<dbReference type="InterPro" id="IPR047640">
    <property type="entry name" value="RpiR-like"/>
</dbReference>
<dbReference type="Gene3D" id="1.10.10.10">
    <property type="entry name" value="Winged helix-like DNA-binding domain superfamily/Winged helix DNA-binding domain"/>
    <property type="match status" value="1"/>
</dbReference>
<dbReference type="SUPFAM" id="SSF46689">
    <property type="entry name" value="Homeodomain-like"/>
    <property type="match status" value="1"/>
</dbReference>
<name>A0A7W5Z1W4_9HYPH</name>
<evidence type="ECO:0000313" key="3">
    <source>
        <dbReference type="Proteomes" id="UP000537592"/>
    </source>
</evidence>
<dbReference type="SUPFAM" id="SSF53697">
    <property type="entry name" value="SIS domain"/>
    <property type="match status" value="1"/>
</dbReference>
<evidence type="ECO:0000259" key="1">
    <source>
        <dbReference type="PROSITE" id="PS51071"/>
    </source>
</evidence>
<evidence type="ECO:0000313" key="2">
    <source>
        <dbReference type="EMBL" id="MBB3808335.1"/>
    </source>
</evidence>
<dbReference type="EMBL" id="JACICC010000001">
    <property type="protein sequence ID" value="MBB3808335.1"/>
    <property type="molecule type" value="Genomic_DNA"/>
</dbReference>
<dbReference type="PANTHER" id="PTHR30514:SF18">
    <property type="entry name" value="RPIR-FAMILY TRANSCRIPTIONAL REGULATOR"/>
    <property type="match status" value="1"/>
</dbReference>
<dbReference type="GO" id="GO:0097367">
    <property type="term" value="F:carbohydrate derivative binding"/>
    <property type="evidence" value="ECO:0007669"/>
    <property type="project" value="InterPro"/>
</dbReference>
<feature type="domain" description="HTH rpiR-type" evidence="1">
    <location>
        <begin position="5"/>
        <end position="81"/>
    </location>
</feature>
<dbReference type="GO" id="GO:1901135">
    <property type="term" value="P:carbohydrate derivative metabolic process"/>
    <property type="evidence" value="ECO:0007669"/>
    <property type="project" value="InterPro"/>
</dbReference>
<dbReference type="InterPro" id="IPR000281">
    <property type="entry name" value="HTH_RpiR"/>
</dbReference>
<dbReference type="AlphaFoldDB" id="A0A7W5Z1W4"/>
<dbReference type="GO" id="GO:0003677">
    <property type="term" value="F:DNA binding"/>
    <property type="evidence" value="ECO:0007669"/>
    <property type="project" value="UniProtKB-KW"/>
</dbReference>
<dbReference type="InterPro" id="IPR009057">
    <property type="entry name" value="Homeodomain-like_sf"/>
</dbReference>
<organism evidence="2 3">
    <name type="scientific">Pseudochelatococcus contaminans</name>
    <dbReference type="NCBI Taxonomy" id="1538103"/>
    <lineage>
        <taxon>Bacteria</taxon>
        <taxon>Pseudomonadati</taxon>
        <taxon>Pseudomonadota</taxon>
        <taxon>Alphaproteobacteria</taxon>
        <taxon>Hyphomicrobiales</taxon>
        <taxon>Chelatococcaceae</taxon>
        <taxon>Pseudochelatococcus</taxon>
    </lineage>
</organism>
<dbReference type="InterPro" id="IPR036388">
    <property type="entry name" value="WH-like_DNA-bd_sf"/>
</dbReference>
<proteinExistence type="predicted"/>
<comment type="caution">
    <text evidence="2">The sequence shown here is derived from an EMBL/GenBank/DDBJ whole genome shotgun (WGS) entry which is preliminary data.</text>
</comment>